<evidence type="ECO:0000313" key="2">
    <source>
        <dbReference type="Proteomes" id="UP000515307"/>
    </source>
</evidence>
<proteinExistence type="predicted"/>
<dbReference type="RefSeq" id="WP_185300193.1">
    <property type="nucleotide sequence ID" value="NZ_CP045702.1"/>
</dbReference>
<keyword evidence="2" id="KW-1185">Reference proteome</keyword>
<sequence length="78" mass="8144">MTGAVHVRPVTTFTAPLGPAGDTVDAPSVLRWPTGRRLLVQRGDTEVAVVDLDAEGAPHTTSPDGGALHLWALHAPRS</sequence>
<name>A0A7G7BN09_9ACTN</name>
<gene>
    <name evidence="1" type="ORF">F0344_20725</name>
</gene>
<dbReference type="Proteomes" id="UP000515307">
    <property type="component" value="Chromosome"/>
</dbReference>
<dbReference type="KEGG" id="sfiy:F0344_20725"/>
<evidence type="ECO:0000313" key="1">
    <source>
        <dbReference type="EMBL" id="QNE76724.1"/>
    </source>
</evidence>
<dbReference type="AlphaFoldDB" id="A0A7G7BN09"/>
<organism evidence="1 2">
    <name type="scientific">Streptomyces finlayi</name>
    <dbReference type="NCBI Taxonomy" id="67296"/>
    <lineage>
        <taxon>Bacteria</taxon>
        <taxon>Bacillati</taxon>
        <taxon>Actinomycetota</taxon>
        <taxon>Actinomycetes</taxon>
        <taxon>Kitasatosporales</taxon>
        <taxon>Streptomycetaceae</taxon>
        <taxon>Streptomyces</taxon>
    </lineage>
</organism>
<dbReference type="EMBL" id="CP045702">
    <property type="protein sequence ID" value="QNE76724.1"/>
    <property type="molecule type" value="Genomic_DNA"/>
</dbReference>
<reference evidence="2" key="1">
    <citation type="submission" date="2019-10" db="EMBL/GenBank/DDBJ databases">
        <title>Antimicrobial potential of Antarctic Bacteria.</title>
        <authorList>
            <person name="Benaud N."/>
            <person name="Edwards R.J."/>
            <person name="Ferrari B.C."/>
        </authorList>
    </citation>
    <scope>NUCLEOTIDE SEQUENCE [LARGE SCALE GENOMIC DNA]</scope>
    <source>
        <strain evidence="2">NBSH44</strain>
    </source>
</reference>
<protein>
    <submittedName>
        <fullName evidence="1">Uncharacterized protein</fullName>
    </submittedName>
</protein>
<accession>A0A7G7BN09</accession>